<dbReference type="PANTHER" id="PTHR24025">
    <property type="entry name" value="DESMOGLEIN FAMILY MEMBER"/>
    <property type="match status" value="1"/>
</dbReference>
<dbReference type="GO" id="GO:0007156">
    <property type="term" value="P:homophilic cell adhesion via plasma membrane adhesion molecules"/>
    <property type="evidence" value="ECO:0007669"/>
    <property type="project" value="InterPro"/>
</dbReference>
<dbReference type="Pfam" id="PF17963">
    <property type="entry name" value="Big_9"/>
    <property type="match status" value="2"/>
</dbReference>
<keyword evidence="11" id="KW-0325">Glycoprotein</keyword>
<keyword evidence="8" id="KW-1133">Transmembrane helix</keyword>
<protein>
    <submittedName>
        <fullName evidence="13">Protein containing Cadherin domains</fullName>
    </submittedName>
</protein>
<evidence type="ECO:0000313" key="14">
    <source>
        <dbReference type="Proteomes" id="UP000006222"/>
    </source>
</evidence>
<evidence type="ECO:0000256" key="8">
    <source>
        <dbReference type="ARBA" id="ARBA00022989"/>
    </source>
</evidence>
<dbReference type="Gene3D" id="2.60.40.60">
    <property type="entry name" value="Cadherins"/>
    <property type="match status" value="2"/>
</dbReference>
<dbReference type="SUPFAM" id="SSF49313">
    <property type="entry name" value="Cadherin-like"/>
    <property type="match status" value="2"/>
</dbReference>
<feature type="domain" description="Cadherin" evidence="12">
    <location>
        <begin position="324"/>
        <end position="449"/>
    </location>
</feature>
<keyword evidence="3" id="KW-0812">Transmembrane</keyword>
<evidence type="ECO:0000256" key="4">
    <source>
        <dbReference type="ARBA" id="ARBA00022729"/>
    </source>
</evidence>
<evidence type="ECO:0000256" key="7">
    <source>
        <dbReference type="ARBA" id="ARBA00022889"/>
    </source>
</evidence>
<keyword evidence="2" id="KW-0245">EGF-like domain</keyword>
<dbReference type="CDD" id="cd11304">
    <property type="entry name" value="Cadherin_repeat"/>
    <property type="match status" value="2"/>
</dbReference>
<name>F2AN01_RHOBT</name>
<evidence type="ECO:0000256" key="5">
    <source>
        <dbReference type="ARBA" id="ARBA00022737"/>
    </source>
</evidence>
<dbReference type="NCBIfam" id="NF012211">
    <property type="entry name" value="tand_rpt_95"/>
    <property type="match status" value="2"/>
</dbReference>
<evidence type="ECO:0000256" key="6">
    <source>
        <dbReference type="ARBA" id="ARBA00022837"/>
    </source>
</evidence>
<evidence type="ECO:0000256" key="10">
    <source>
        <dbReference type="ARBA" id="ARBA00023157"/>
    </source>
</evidence>
<comment type="caution">
    <text evidence="13">The sequence shown here is derived from an EMBL/GenBank/DDBJ whole genome shotgun (WGS) entry which is preliminary data.</text>
</comment>
<keyword evidence="5" id="KW-0677">Repeat</keyword>
<evidence type="ECO:0000256" key="9">
    <source>
        <dbReference type="ARBA" id="ARBA00023136"/>
    </source>
</evidence>
<dbReference type="PRINTS" id="PR00205">
    <property type="entry name" value="CADHERIN"/>
</dbReference>
<evidence type="ECO:0000256" key="2">
    <source>
        <dbReference type="ARBA" id="ARBA00022536"/>
    </source>
</evidence>
<dbReference type="GO" id="GO:0005509">
    <property type="term" value="F:calcium ion binding"/>
    <property type="evidence" value="ECO:0007669"/>
    <property type="project" value="InterPro"/>
</dbReference>
<dbReference type="PROSITE" id="PS50268">
    <property type="entry name" value="CADHERIN_2"/>
    <property type="match status" value="2"/>
</dbReference>
<comment type="subcellular location">
    <subcellularLocation>
        <location evidence="1">Membrane</location>
        <topology evidence="1">Single-pass membrane protein</topology>
    </subcellularLocation>
</comment>
<evidence type="ECO:0000256" key="1">
    <source>
        <dbReference type="ARBA" id="ARBA00004167"/>
    </source>
</evidence>
<dbReference type="AlphaFoldDB" id="F2AN01"/>
<evidence type="ECO:0000256" key="3">
    <source>
        <dbReference type="ARBA" id="ARBA00022692"/>
    </source>
</evidence>
<keyword evidence="7" id="KW-0130">Cell adhesion</keyword>
<dbReference type="GO" id="GO:0016020">
    <property type="term" value="C:membrane"/>
    <property type="evidence" value="ECO:0007669"/>
    <property type="project" value="UniProtKB-SubCell"/>
</dbReference>
<gene>
    <name evidence="13" type="ORF">RBWH47_03083</name>
</gene>
<keyword evidence="4" id="KW-0732">Signal</keyword>
<dbReference type="PATRIC" id="fig|991778.3.peg.1115"/>
<dbReference type="Proteomes" id="UP000006222">
    <property type="component" value="Unassembled WGS sequence"/>
</dbReference>
<evidence type="ECO:0000256" key="11">
    <source>
        <dbReference type="ARBA" id="ARBA00023180"/>
    </source>
</evidence>
<dbReference type="Gene3D" id="2.60.40.3440">
    <property type="match status" value="1"/>
</dbReference>
<organism evidence="13 14">
    <name type="scientific">Rhodopirellula baltica WH47</name>
    <dbReference type="NCBI Taxonomy" id="991778"/>
    <lineage>
        <taxon>Bacteria</taxon>
        <taxon>Pseudomonadati</taxon>
        <taxon>Planctomycetota</taxon>
        <taxon>Planctomycetia</taxon>
        <taxon>Pirellulales</taxon>
        <taxon>Pirellulaceae</taxon>
        <taxon>Rhodopirellula</taxon>
    </lineage>
</organism>
<dbReference type="Pfam" id="PF00028">
    <property type="entry name" value="Cadherin"/>
    <property type="match status" value="2"/>
</dbReference>
<dbReference type="FunFam" id="2.60.40.60:FF:000015">
    <property type="entry name" value="FAT atypical cadherin 1"/>
    <property type="match status" value="1"/>
</dbReference>
<dbReference type="GO" id="GO:0005911">
    <property type="term" value="C:cell-cell junction"/>
    <property type="evidence" value="ECO:0007669"/>
    <property type="project" value="TreeGrafter"/>
</dbReference>
<keyword evidence="6" id="KW-0106">Calcium</keyword>
<dbReference type="EMBL" id="AFAR01000060">
    <property type="protein sequence ID" value="EGF28967.1"/>
    <property type="molecule type" value="Genomic_DNA"/>
</dbReference>
<evidence type="ECO:0000313" key="13">
    <source>
        <dbReference type="EMBL" id="EGF28967.1"/>
    </source>
</evidence>
<dbReference type="FunFam" id="2.60.40.60:FF:000032">
    <property type="entry name" value="FAT atypical cadherin 1"/>
    <property type="match status" value="1"/>
</dbReference>
<dbReference type="Gene3D" id="2.60.40.2810">
    <property type="match status" value="1"/>
</dbReference>
<dbReference type="InterPro" id="IPR015919">
    <property type="entry name" value="Cadherin-like_sf"/>
</dbReference>
<reference evidence="13 14" key="1">
    <citation type="journal article" date="2013" name="Mar. Genomics">
        <title>Expression of sulfatases in Rhodopirellula baltica and the diversity of sulfatases in the genus Rhodopirellula.</title>
        <authorList>
            <person name="Wegner C.E."/>
            <person name="Richter-Heitmann T."/>
            <person name="Klindworth A."/>
            <person name="Klockow C."/>
            <person name="Richter M."/>
            <person name="Achstetter T."/>
            <person name="Glockner F.O."/>
            <person name="Harder J."/>
        </authorList>
    </citation>
    <scope>NUCLEOTIDE SEQUENCE [LARGE SCALE GENOMIC DNA]</scope>
    <source>
        <strain evidence="13 14">WH47</strain>
    </source>
</reference>
<sequence length="760" mass="79139">MISVTIDPINDAPVAVDDNVSTNQNTTLAIDMGANDTDVDGVSLSVTQIDGSSMISTSYSLANGDLVRTGPTSFNFVPDTDFVGIQTFTYTLDDGAGGTDTATVTINVIGPGPSNTLPEAADDEFTIDEDEVLSGNLIDGTGTGADAGNGPDVDVDGDILTAVKLTNPTKGTVDLLADGSFTYTPFANANDNSAPTGPDTFTYRLLDGRGGTDVGTVTINVTPENDAPVLNDATFIVAENAPVNGVVGTVTASDPDSTVTYSITAGNGADRFEINAANGQIKVKNLLDFEIANAYSLTVQASDGTLTDTATVNIVVTNVNDAPIIAAQGFTITENVNVGTVVGTVVASDQDAGQSLTYSITAGNELSDFVIDPSTGQITTAGEIDYEEMAAGFDSSNHKYDLTVTVTDNANPTASTSATVTINVNDVTDESGPRVTAIRVNSTAWAPEFRDFVDYDESVDPMTDPLLSYRFNDSQDAGYEIPDGTEQLATLPWVGLNQIIVDFDKDVSSSLDLSDFVLNVTAGVRADSSTASIPRIDSMTSEATTSGLRVTLTLNQSIEPSILSLFIEDSGISDSDGNILNGEWVNGVTVGDSGDTTNGGDFSYEFRVLPGDVVKSGGSFELVDGNDVSYINANIGGVIVPGVGASMDPFANINGDLEITGADRGGAEVRSGSRLISPPMPLMSLVSGSFFVMLDSNSIDTELSAVEAKKVAIDMVLSDDAEEAAFELTEASEESNEGTIQRDLKGYELSVDEVFASDLE</sequence>
<dbReference type="InterPro" id="IPR002126">
    <property type="entry name" value="Cadherin-like_dom"/>
</dbReference>
<keyword evidence="9" id="KW-0472">Membrane</keyword>
<dbReference type="PANTHER" id="PTHR24025:SF23">
    <property type="entry name" value="NEURAL-CADHERIN"/>
    <property type="match status" value="1"/>
</dbReference>
<proteinExistence type="predicted"/>
<dbReference type="SMART" id="SM00112">
    <property type="entry name" value="CA"/>
    <property type="match status" value="2"/>
</dbReference>
<dbReference type="InterPro" id="IPR050971">
    <property type="entry name" value="Cadherin-domain_protein"/>
</dbReference>
<feature type="domain" description="Cadherin" evidence="12">
    <location>
        <begin position="237"/>
        <end position="325"/>
    </location>
</feature>
<accession>F2AN01</accession>
<evidence type="ECO:0000259" key="12">
    <source>
        <dbReference type="PROSITE" id="PS50268"/>
    </source>
</evidence>
<keyword evidence="10" id="KW-1015">Disulfide bond</keyword>